<protein>
    <submittedName>
        <fullName evidence="2">ATP-binding domain-containing protein</fullName>
    </submittedName>
</protein>
<comment type="caution">
    <text evidence="2">The sequence shown here is derived from an EMBL/GenBank/DDBJ whole genome shotgun (WGS) entry which is preliminary data.</text>
</comment>
<dbReference type="InterPro" id="IPR027785">
    <property type="entry name" value="UvrD-like_helicase_C"/>
</dbReference>
<accession>A0ABD4HIZ7</accession>
<dbReference type="Gene3D" id="3.40.50.300">
    <property type="entry name" value="P-loop containing nucleotide triphosphate hydrolases"/>
    <property type="match status" value="1"/>
</dbReference>
<dbReference type="Pfam" id="PF13538">
    <property type="entry name" value="UvrD_C_2"/>
    <property type="match status" value="1"/>
</dbReference>
<dbReference type="GO" id="GO:0005524">
    <property type="term" value="F:ATP binding"/>
    <property type="evidence" value="ECO:0007669"/>
    <property type="project" value="UniProtKB-KW"/>
</dbReference>
<organism evidence="2 3">
    <name type="scientific">Enterococcus gallinarum</name>
    <dbReference type="NCBI Taxonomy" id="1353"/>
    <lineage>
        <taxon>Bacteria</taxon>
        <taxon>Bacillati</taxon>
        <taxon>Bacillota</taxon>
        <taxon>Bacilli</taxon>
        <taxon>Lactobacillales</taxon>
        <taxon>Enterococcaceae</taxon>
        <taxon>Enterococcus</taxon>
    </lineage>
</organism>
<sequence>MEEYLKGQTNQLPFPVYSIDIAKGREFDHVILYDVSNEQFYTTQDKRILYTLLSRGMESMLVTYKKELSAFF</sequence>
<keyword evidence="2" id="KW-0067">ATP-binding</keyword>
<proteinExistence type="predicted"/>
<evidence type="ECO:0000313" key="3">
    <source>
        <dbReference type="Proteomes" id="UP000571857"/>
    </source>
</evidence>
<dbReference type="InterPro" id="IPR027417">
    <property type="entry name" value="P-loop_NTPase"/>
</dbReference>
<keyword evidence="2" id="KW-0547">Nucleotide-binding</keyword>
<evidence type="ECO:0000259" key="1">
    <source>
        <dbReference type="Pfam" id="PF13538"/>
    </source>
</evidence>
<dbReference type="RefSeq" id="WP_181048764.1">
    <property type="nucleotide sequence ID" value="NZ_CAKOCH010000001.1"/>
</dbReference>
<gene>
    <name evidence="2" type="ORF">HWH42_02010</name>
</gene>
<name>A0ABD4HIZ7_ENTGA</name>
<dbReference type="AlphaFoldDB" id="A0ABD4HIZ7"/>
<evidence type="ECO:0000313" key="2">
    <source>
        <dbReference type="EMBL" id="MBA0971380.1"/>
    </source>
</evidence>
<dbReference type="Proteomes" id="UP000571857">
    <property type="component" value="Unassembled WGS sequence"/>
</dbReference>
<dbReference type="SUPFAM" id="SSF52540">
    <property type="entry name" value="P-loop containing nucleoside triphosphate hydrolases"/>
    <property type="match status" value="1"/>
</dbReference>
<dbReference type="EMBL" id="JABXJK010000009">
    <property type="protein sequence ID" value="MBA0971380.1"/>
    <property type="molecule type" value="Genomic_DNA"/>
</dbReference>
<feature type="domain" description="UvrD-like helicase C-terminal" evidence="1">
    <location>
        <begin position="18"/>
        <end position="57"/>
    </location>
</feature>
<reference evidence="2 3" key="1">
    <citation type="submission" date="2020-06" db="EMBL/GenBank/DDBJ databases">
        <title>Crossreactivity between MHC class I-restricted antigens from cancer cells and an enterococcal bacteriophage.</title>
        <authorList>
            <person name="Fluckiger A."/>
            <person name="Daillere R."/>
            <person name="Sassi M."/>
            <person name="Cattoir V."/>
            <person name="Kroemer G."/>
            <person name="Zitvogel L."/>
        </authorList>
    </citation>
    <scope>NUCLEOTIDE SEQUENCE [LARGE SCALE GENOMIC DNA]</scope>
    <source>
        <strain evidence="2 3">EG4</strain>
    </source>
</reference>